<evidence type="ECO:0000259" key="2">
    <source>
        <dbReference type="Pfam" id="PF10680"/>
    </source>
</evidence>
<evidence type="ECO:0000313" key="3">
    <source>
        <dbReference type="EMBL" id="EPS42096.1"/>
    </source>
</evidence>
<sequence length="405" mass="45847">MSSQGRQSRSASLMASRQSTNDLEDDRRTVNDRGFLEEQIKLLKSLDDRSREDLSQHLHFIYHLNQFYLGRSRVSNVESGSAQGSEGAKEIEANRRKSVVPSLKHRWRAWPLPVQQTPRLDLGVSPSDSLCEYLTSVMLRSAFAQTKLRENPQIFSADDELSAKICVPAIEHIKSSLDRLLIGIYRSREGYAAKEDPQAIDTIFRKRRHRFTESNIDAGPGPNDAIAAKKQRMDTNHSGDHLITQIYRQGSQQLLSATDVLQHAMLQSFPRKVLERTNERLESILWQPLGGGDGEHGKYLTLIEDKRGSAYFGSLTADGTTSVDGLEPVANAFLETDSRRVQIGDKQINRSMWEALDENQVQVAEAGCFDRDGFLEEIPGPGRTKESRRRNYKAKKRQELETRHA</sequence>
<proteinExistence type="predicted"/>
<protein>
    <recommendedName>
        <fullName evidence="2">Rrn9 domain-containing protein</fullName>
    </recommendedName>
</protein>
<accession>S8ALT6</accession>
<reference evidence="3 4" key="1">
    <citation type="journal article" date="2013" name="PLoS Genet.">
        <title>Genomic mechanisms accounting for the adaptation to parasitism in nematode-trapping fungi.</title>
        <authorList>
            <person name="Meerupati T."/>
            <person name="Andersson K.M."/>
            <person name="Friman E."/>
            <person name="Kumar D."/>
            <person name="Tunlid A."/>
            <person name="Ahren D."/>
        </authorList>
    </citation>
    <scope>NUCLEOTIDE SEQUENCE [LARGE SCALE GENOMIC DNA]</scope>
    <source>
        <strain evidence="3 4">CBS 200.50</strain>
    </source>
</reference>
<dbReference type="Proteomes" id="UP000015100">
    <property type="component" value="Unassembled WGS sequence"/>
</dbReference>
<dbReference type="EMBL" id="AQGS01000129">
    <property type="protein sequence ID" value="EPS42096.1"/>
    <property type="molecule type" value="Genomic_DNA"/>
</dbReference>
<organism evidence="3 4">
    <name type="scientific">Dactylellina haptotyla (strain CBS 200.50)</name>
    <name type="common">Nematode-trapping fungus</name>
    <name type="synonym">Monacrosporium haptotylum</name>
    <dbReference type="NCBI Taxonomy" id="1284197"/>
    <lineage>
        <taxon>Eukaryota</taxon>
        <taxon>Fungi</taxon>
        <taxon>Dikarya</taxon>
        <taxon>Ascomycota</taxon>
        <taxon>Pezizomycotina</taxon>
        <taxon>Orbiliomycetes</taxon>
        <taxon>Orbiliales</taxon>
        <taxon>Orbiliaceae</taxon>
        <taxon>Dactylellina</taxon>
    </lineage>
</organism>
<dbReference type="Pfam" id="PF10680">
    <property type="entry name" value="RRN9"/>
    <property type="match status" value="1"/>
</dbReference>
<feature type="compositionally biased region" description="Polar residues" evidence="1">
    <location>
        <begin position="1"/>
        <end position="21"/>
    </location>
</feature>
<keyword evidence="4" id="KW-1185">Reference proteome</keyword>
<dbReference type="InterPro" id="IPR019622">
    <property type="entry name" value="Rrn9_dom"/>
</dbReference>
<feature type="region of interest" description="Disordered" evidence="1">
    <location>
        <begin position="1"/>
        <end position="29"/>
    </location>
</feature>
<feature type="compositionally biased region" description="Basic residues" evidence="1">
    <location>
        <begin position="386"/>
        <end position="396"/>
    </location>
</feature>
<comment type="caution">
    <text evidence="3">The sequence shown here is derived from an EMBL/GenBank/DDBJ whole genome shotgun (WGS) entry which is preliminary data.</text>
</comment>
<gene>
    <name evidence="3" type="ORF">H072_3905</name>
</gene>
<evidence type="ECO:0000256" key="1">
    <source>
        <dbReference type="SAM" id="MobiDB-lite"/>
    </source>
</evidence>
<feature type="region of interest" description="Disordered" evidence="1">
    <location>
        <begin position="374"/>
        <end position="405"/>
    </location>
</feature>
<dbReference type="OMA" id="ADHASFI"/>
<reference evidence="4" key="2">
    <citation type="submission" date="2013-04" db="EMBL/GenBank/DDBJ databases">
        <title>Genomic mechanisms accounting for the adaptation to parasitism in nematode-trapping fungi.</title>
        <authorList>
            <person name="Ahren D.G."/>
        </authorList>
    </citation>
    <scope>NUCLEOTIDE SEQUENCE [LARGE SCALE GENOMIC DNA]</scope>
    <source>
        <strain evidence="4">CBS 200.50</strain>
    </source>
</reference>
<dbReference type="AlphaFoldDB" id="S8ALT6"/>
<evidence type="ECO:0000313" key="4">
    <source>
        <dbReference type="Proteomes" id="UP000015100"/>
    </source>
</evidence>
<name>S8ALT6_DACHA</name>
<feature type="domain" description="Rrn9" evidence="2">
    <location>
        <begin position="46"/>
        <end position="121"/>
    </location>
</feature>
<dbReference type="HOGENOM" id="CLU_672634_0_0_1"/>
<dbReference type="OrthoDB" id="5316603at2759"/>